<dbReference type="Proteomes" id="UP001319874">
    <property type="component" value="Plasmid pPT365"/>
</dbReference>
<sequence length="81" mass="9106">MKDAQVEQHYTCTRCGAAFTRILKGEPRKQVWILLTLGNIERFMGLCLRLDQAHSVFQNVASDRSDAVRRCDGKLGIASLP</sequence>
<gene>
    <name evidence="1" type="ORF">PTKU64_93410</name>
</gene>
<geneLocation type="plasmid" evidence="1 2">
    <name>pPT365</name>
</geneLocation>
<organism evidence="1 2">
    <name type="scientific">Paraburkholderia terrae</name>
    <dbReference type="NCBI Taxonomy" id="311230"/>
    <lineage>
        <taxon>Bacteria</taxon>
        <taxon>Pseudomonadati</taxon>
        <taxon>Pseudomonadota</taxon>
        <taxon>Betaproteobacteria</taxon>
        <taxon>Burkholderiales</taxon>
        <taxon>Burkholderiaceae</taxon>
        <taxon>Paraburkholderia</taxon>
    </lineage>
</organism>
<protein>
    <submittedName>
        <fullName evidence="1">Uncharacterized protein</fullName>
    </submittedName>
</protein>
<keyword evidence="1" id="KW-0614">Plasmid</keyword>
<keyword evidence="2" id="KW-1185">Reference proteome</keyword>
<evidence type="ECO:0000313" key="1">
    <source>
        <dbReference type="EMBL" id="BCZ85666.1"/>
    </source>
</evidence>
<evidence type="ECO:0000313" key="2">
    <source>
        <dbReference type="Proteomes" id="UP001319874"/>
    </source>
</evidence>
<accession>A0ABM7U3X5</accession>
<dbReference type="EMBL" id="AP024959">
    <property type="protein sequence ID" value="BCZ85666.1"/>
    <property type="molecule type" value="Genomic_DNA"/>
</dbReference>
<reference evidence="1 2" key="1">
    <citation type="journal article" date="2022" name="Front. Microbiol.">
        <title>Identification and characterization of a novel class of self-sufficient cytochrome P450 hydroxylase involved in cyclohexanecarboxylate degradation in Paraburkholderia terrae strain KU-64.</title>
        <authorList>
            <person name="Yamamoto T."/>
            <person name="Hasegawa Y."/>
            <person name="Iwaki H."/>
        </authorList>
    </citation>
    <scope>NUCLEOTIDE SEQUENCE [LARGE SCALE GENOMIC DNA]</scope>
    <source>
        <strain evidence="1 2">KU-64</strain>
    </source>
</reference>
<proteinExistence type="predicted"/>
<name>A0ABM7U3X5_9BURK</name>